<organism evidence="1 2">
    <name type="scientific">Candidatus Cryptobacteroides excrementavium</name>
    <dbReference type="NCBI Taxonomy" id="2840759"/>
    <lineage>
        <taxon>Bacteria</taxon>
        <taxon>Pseudomonadati</taxon>
        <taxon>Bacteroidota</taxon>
        <taxon>Bacteroidia</taxon>
        <taxon>Bacteroidales</taxon>
        <taxon>Candidatus Cryptobacteroides</taxon>
    </lineage>
</organism>
<protein>
    <submittedName>
        <fullName evidence="1">Uncharacterized protein</fullName>
    </submittedName>
</protein>
<dbReference type="AlphaFoldDB" id="A0A9D9J2Z9"/>
<evidence type="ECO:0000313" key="2">
    <source>
        <dbReference type="Proteomes" id="UP000823750"/>
    </source>
</evidence>
<dbReference type="Proteomes" id="UP000823750">
    <property type="component" value="Unassembled WGS sequence"/>
</dbReference>
<sequence>MRRKKNIPAGIDPEYFRKQKAALVRRHRQVIYLNDNEISAIEQYCGKFGVHARSALYRQAIMEKILSGLRDNPPTLF</sequence>
<proteinExistence type="predicted"/>
<accession>A0A9D9J2Z9</accession>
<name>A0A9D9J2Z9_9BACT</name>
<reference evidence="1" key="1">
    <citation type="submission" date="2020-10" db="EMBL/GenBank/DDBJ databases">
        <authorList>
            <person name="Gilroy R."/>
        </authorList>
    </citation>
    <scope>NUCLEOTIDE SEQUENCE</scope>
    <source>
        <strain evidence="1">B2-16538</strain>
    </source>
</reference>
<reference evidence="1" key="2">
    <citation type="journal article" date="2021" name="PeerJ">
        <title>Extensive microbial diversity within the chicken gut microbiome revealed by metagenomics and culture.</title>
        <authorList>
            <person name="Gilroy R."/>
            <person name="Ravi A."/>
            <person name="Getino M."/>
            <person name="Pursley I."/>
            <person name="Horton D.L."/>
            <person name="Alikhan N.F."/>
            <person name="Baker D."/>
            <person name="Gharbi K."/>
            <person name="Hall N."/>
            <person name="Watson M."/>
            <person name="Adriaenssens E.M."/>
            <person name="Foster-Nyarko E."/>
            <person name="Jarju S."/>
            <person name="Secka A."/>
            <person name="Antonio M."/>
            <person name="Oren A."/>
            <person name="Chaudhuri R.R."/>
            <person name="La Ragione R."/>
            <person name="Hildebrand F."/>
            <person name="Pallen M.J."/>
        </authorList>
    </citation>
    <scope>NUCLEOTIDE SEQUENCE</scope>
    <source>
        <strain evidence="1">B2-16538</strain>
    </source>
</reference>
<gene>
    <name evidence="1" type="ORF">IAB78_01015</name>
</gene>
<dbReference type="EMBL" id="JADILX010000019">
    <property type="protein sequence ID" value="MBO8484991.1"/>
    <property type="molecule type" value="Genomic_DNA"/>
</dbReference>
<evidence type="ECO:0000313" key="1">
    <source>
        <dbReference type="EMBL" id="MBO8484991.1"/>
    </source>
</evidence>
<comment type="caution">
    <text evidence="1">The sequence shown here is derived from an EMBL/GenBank/DDBJ whole genome shotgun (WGS) entry which is preliminary data.</text>
</comment>